<evidence type="ECO:0000256" key="5">
    <source>
        <dbReference type="ARBA" id="ARBA00023002"/>
    </source>
</evidence>
<sequence>MKVAVIGAGPGGLVTLKYLLQAPEFLFVKPIEVRLFEAGPEIGGTFRQRNYEDGEQVSSKYLTTFSDFRPSKEAPDFLPIEDYLVYLEEYCTRFDLWKNIEVSTTVTRLQHRGISGHTVSLVRADGTTEDWHCDAVAICTGLHVTPNVPHVDGIENVPLVLHSSQFKARKQFGKDTNVVVLGTGETGMDMSHLAVTSPTRTVTLCHRNGFLCAAKIIPNPVLFGRFRSSGPDIPTDVVTASLFESMYVHPIMKKSLIPWRYYDAFVKYTLWLVSGTRHGIDQWVGGLPDETYHTSELFFTKSSRAMPYISAPYRSTSLLHRIRASIAQIKLPETNGRVIDLAPWPSHIGQDRVIHFTNNGRPEARTMQDVKRKVDVLVFATGYDQTFPFLDETYPRPEDANIRRIWKSGDETVAFIGFIRPSFGAIPPLAEFQAQLWVLALLQKLPHPLTKEEHYRLHMTEERRIQYGVDHENYAYQLAMDMESAPTAAYMLTRGSKMFTTWALGANFNTKFRLIGPWAFKEAEDIMNNELWETITRRGGFFGIVVLSLIPMSIFGPLNLLVWLFASMGLVKGS</sequence>
<dbReference type="SUPFAM" id="SSF51905">
    <property type="entry name" value="FAD/NAD(P)-binding domain"/>
    <property type="match status" value="1"/>
</dbReference>
<dbReference type="InterPro" id="IPR036188">
    <property type="entry name" value="FAD/NAD-bd_sf"/>
</dbReference>
<keyword evidence="4" id="KW-0521">NADP</keyword>
<dbReference type="Pfam" id="PF00743">
    <property type="entry name" value="FMO-like"/>
    <property type="match status" value="2"/>
</dbReference>
<dbReference type="InterPro" id="IPR000960">
    <property type="entry name" value="Flavin_mOase"/>
</dbReference>
<dbReference type="Proteomes" id="UP000070700">
    <property type="component" value="Unassembled WGS sequence"/>
</dbReference>
<name>A0A194XGQ2_MOLSC</name>
<keyword evidence="5" id="KW-0560">Oxidoreductase</keyword>
<proteinExistence type="inferred from homology"/>
<evidence type="ECO:0000256" key="6">
    <source>
        <dbReference type="SAM" id="Phobius"/>
    </source>
</evidence>
<evidence type="ECO:0000313" key="7">
    <source>
        <dbReference type="EMBL" id="KUJ19348.1"/>
    </source>
</evidence>
<dbReference type="AlphaFoldDB" id="A0A194XGQ2"/>
<keyword evidence="6" id="KW-0472">Membrane</keyword>
<protein>
    <submittedName>
        <fullName evidence="7">FAD/NAD(P)-binding domain-containing protein</fullName>
    </submittedName>
</protein>
<dbReference type="InterPro" id="IPR050346">
    <property type="entry name" value="FMO-like"/>
</dbReference>
<evidence type="ECO:0000256" key="3">
    <source>
        <dbReference type="ARBA" id="ARBA00022827"/>
    </source>
</evidence>
<dbReference type="GO" id="GO:0050660">
    <property type="term" value="F:flavin adenine dinucleotide binding"/>
    <property type="evidence" value="ECO:0007669"/>
    <property type="project" value="InterPro"/>
</dbReference>
<dbReference type="Gene3D" id="3.50.50.60">
    <property type="entry name" value="FAD/NAD(P)-binding domain"/>
    <property type="match status" value="3"/>
</dbReference>
<evidence type="ECO:0000256" key="4">
    <source>
        <dbReference type="ARBA" id="ARBA00022857"/>
    </source>
</evidence>
<comment type="similarity">
    <text evidence="1">Belongs to the FMO family.</text>
</comment>
<evidence type="ECO:0000256" key="2">
    <source>
        <dbReference type="ARBA" id="ARBA00022630"/>
    </source>
</evidence>
<dbReference type="GO" id="GO:0004499">
    <property type="term" value="F:N,N-dimethylaniline monooxygenase activity"/>
    <property type="evidence" value="ECO:0007669"/>
    <property type="project" value="InterPro"/>
</dbReference>
<evidence type="ECO:0000256" key="1">
    <source>
        <dbReference type="ARBA" id="ARBA00009183"/>
    </source>
</evidence>
<feature type="transmembrane region" description="Helical" evidence="6">
    <location>
        <begin position="541"/>
        <end position="566"/>
    </location>
</feature>
<keyword evidence="6" id="KW-0812">Transmembrane</keyword>
<dbReference type="KEGG" id="psco:LY89DRAFT_580931"/>
<dbReference type="GeneID" id="28818806"/>
<organism evidence="7 8">
    <name type="scientific">Mollisia scopiformis</name>
    <name type="common">Conifer needle endophyte fungus</name>
    <name type="synonym">Phialocephala scopiformis</name>
    <dbReference type="NCBI Taxonomy" id="149040"/>
    <lineage>
        <taxon>Eukaryota</taxon>
        <taxon>Fungi</taxon>
        <taxon>Dikarya</taxon>
        <taxon>Ascomycota</taxon>
        <taxon>Pezizomycotina</taxon>
        <taxon>Leotiomycetes</taxon>
        <taxon>Helotiales</taxon>
        <taxon>Mollisiaceae</taxon>
        <taxon>Mollisia</taxon>
    </lineage>
</organism>
<dbReference type="PRINTS" id="PR00370">
    <property type="entry name" value="FMOXYGENASE"/>
</dbReference>
<accession>A0A194XGQ2</accession>
<dbReference type="GO" id="GO:0050661">
    <property type="term" value="F:NADP binding"/>
    <property type="evidence" value="ECO:0007669"/>
    <property type="project" value="InterPro"/>
</dbReference>
<dbReference type="InParanoid" id="A0A194XGQ2"/>
<keyword evidence="2" id="KW-0285">Flavoprotein</keyword>
<keyword evidence="3" id="KW-0274">FAD</keyword>
<dbReference type="PIRSF" id="PIRSF000332">
    <property type="entry name" value="FMO"/>
    <property type="match status" value="1"/>
</dbReference>
<reference evidence="7 8" key="1">
    <citation type="submission" date="2015-10" db="EMBL/GenBank/DDBJ databases">
        <title>Full genome of DAOMC 229536 Phialocephala scopiformis, a fungal endophyte of spruce producing the potent anti-insectan compound rugulosin.</title>
        <authorList>
            <consortium name="DOE Joint Genome Institute"/>
            <person name="Walker A.K."/>
            <person name="Frasz S.L."/>
            <person name="Seifert K.A."/>
            <person name="Miller J.D."/>
            <person name="Mondo S.J."/>
            <person name="Labutti K."/>
            <person name="Lipzen A."/>
            <person name="Dockter R."/>
            <person name="Kennedy M."/>
            <person name="Grigoriev I.V."/>
            <person name="Spatafora J.W."/>
        </authorList>
    </citation>
    <scope>NUCLEOTIDE SEQUENCE [LARGE SCALE GENOMIC DNA]</scope>
    <source>
        <strain evidence="7 8">CBS 120377</strain>
    </source>
</reference>
<dbReference type="OrthoDB" id="66881at2759"/>
<dbReference type="InterPro" id="IPR020946">
    <property type="entry name" value="Flavin_mOase-like"/>
</dbReference>
<gene>
    <name evidence="7" type="ORF">LY89DRAFT_580931</name>
</gene>
<dbReference type="RefSeq" id="XP_018073703.1">
    <property type="nucleotide sequence ID" value="XM_018209080.1"/>
</dbReference>
<keyword evidence="6" id="KW-1133">Transmembrane helix</keyword>
<dbReference type="PANTHER" id="PTHR23023">
    <property type="entry name" value="DIMETHYLANILINE MONOOXYGENASE"/>
    <property type="match status" value="1"/>
</dbReference>
<evidence type="ECO:0000313" key="8">
    <source>
        <dbReference type="Proteomes" id="UP000070700"/>
    </source>
</evidence>
<keyword evidence="8" id="KW-1185">Reference proteome</keyword>
<dbReference type="EMBL" id="KQ947411">
    <property type="protein sequence ID" value="KUJ19348.1"/>
    <property type="molecule type" value="Genomic_DNA"/>
</dbReference>